<name>A0ABR4P046_9SACH</name>
<dbReference type="PANTHER" id="PTHR31996:SF2">
    <property type="entry name" value="COILED-COIL DOMAIN-CONTAINING PROTEIN 115"/>
    <property type="match status" value="1"/>
</dbReference>
<sequence length="165" mass="18681">MIRMEDKDVLELLKLLSEYDSLLEQLAKAMGDGFANISRANYHNKDALRGKYGKDYWDAAYEGQVEVLCDSTVVDIINRPAKEVSTVKVEEDKVRNRKDRNKSRVGPSIAEEVRSRSYDPILMFGGLSTPSSLRQAQSNFKGCLPLFIQLIKCKEAIMKLSNKDC</sequence>
<dbReference type="Pfam" id="PF21730">
    <property type="entry name" value="Vma22_CCDC115"/>
    <property type="match status" value="1"/>
</dbReference>
<protein>
    <recommendedName>
        <fullName evidence="1">Vacuolar ATPase assembly protein VMA22</fullName>
    </recommendedName>
</protein>
<dbReference type="Proteomes" id="UP001623330">
    <property type="component" value="Unassembled WGS sequence"/>
</dbReference>
<comment type="caution">
    <text evidence="2">The sequence shown here is derived from an EMBL/GenBank/DDBJ whole genome shotgun (WGS) entry which is preliminary data.</text>
</comment>
<gene>
    <name evidence="2" type="ORF">RNJ44_02746</name>
</gene>
<accession>A0ABR4P046</accession>
<evidence type="ECO:0000313" key="3">
    <source>
        <dbReference type="Proteomes" id="UP001623330"/>
    </source>
</evidence>
<proteinExistence type="predicted"/>
<dbReference type="EMBL" id="JBEVYD010000002">
    <property type="protein sequence ID" value="KAL3234958.1"/>
    <property type="molecule type" value="Genomic_DNA"/>
</dbReference>
<dbReference type="InterPro" id="IPR040357">
    <property type="entry name" value="Vma22/CCDC115"/>
</dbReference>
<evidence type="ECO:0000313" key="2">
    <source>
        <dbReference type="EMBL" id="KAL3234958.1"/>
    </source>
</evidence>
<organism evidence="2 3">
    <name type="scientific">Nakaseomyces bracarensis</name>
    <dbReference type="NCBI Taxonomy" id="273131"/>
    <lineage>
        <taxon>Eukaryota</taxon>
        <taxon>Fungi</taxon>
        <taxon>Dikarya</taxon>
        <taxon>Ascomycota</taxon>
        <taxon>Saccharomycotina</taxon>
        <taxon>Saccharomycetes</taxon>
        <taxon>Saccharomycetales</taxon>
        <taxon>Saccharomycetaceae</taxon>
        <taxon>Nakaseomyces</taxon>
    </lineage>
</organism>
<keyword evidence="3" id="KW-1185">Reference proteome</keyword>
<evidence type="ECO:0000256" key="1">
    <source>
        <dbReference type="ARBA" id="ARBA00093634"/>
    </source>
</evidence>
<reference evidence="2 3" key="1">
    <citation type="submission" date="2024-05" db="EMBL/GenBank/DDBJ databases">
        <title>Long read based assembly of the Candida bracarensis genome reveals expanded adhesin content.</title>
        <authorList>
            <person name="Marcet-Houben M."/>
            <person name="Ksiezopolska E."/>
            <person name="Gabaldon T."/>
        </authorList>
    </citation>
    <scope>NUCLEOTIDE SEQUENCE [LARGE SCALE GENOMIC DNA]</scope>
    <source>
        <strain evidence="2 3">CBM6</strain>
    </source>
</reference>
<dbReference type="PANTHER" id="PTHR31996">
    <property type="entry name" value="COILED-COIL DOMAIN-CONTAINING PROTEIN 115"/>
    <property type="match status" value="1"/>
</dbReference>